<dbReference type="GO" id="GO:0000155">
    <property type="term" value="F:phosphorelay sensor kinase activity"/>
    <property type="evidence" value="ECO:0007669"/>
    <property type="project" value="InterPro"/>
</dbReference>
<dbReference type="Pfam" id="PF02518">
    <property type="entry name" value="HATPase_c"/>
    <property type="match status" value="1"/>
</dbReference>
<evidence type="ECO:0000313" key="11">
    <source>
        <dbReference type="Proteomes" id="UP000186895"/>
    </source>
</evidence>
<evidence type="ECO:0000256" key="7">
    <source>
        <dbReference type="ARBA" id="ARBA00022840"/>
    </source>
</evidence>
<sequence length="379" mass="42986">MAVSLTRWFGRTQAEAGADKRRYRPQRELLHRMTLSLIRCGDDLDATLPDLLRQGAVASGFSLPLWLAWRTDHQSTWHLNGTDDAASALEVSRLGYQLDLATRGDRTRLQTRETLADLSVQGIRMPDGESGLQLWLLAPTPDADKADHWRQVLCDLGQAIREGLDLNLAHSNQLRQQRQSLQQSLAATLHDSVAQQLCYLCLQTGRLEQQVEQLPNDEMRDRLHGLRQQARQAYRQTRELISSSRIRLHHSLEKELQTAIAEFERHSGLMFELDNRLCDRNLPEVIAVELLLILREALSNAVRHAHAQKVRIQLLPHGEKGIHIRIEDDGQGLPSERNADSFGLGIMEERAKRIGAHFRIESRAGQGTCIELITEELCS</sequence>
<dbReference type="GO" id="GO:0046983">
    <property type="term" value="F:protein dimerization activity"/>
    <property type="evidence" value="ECO:0007669"/>
    <property type="project" value="InterPro"/>
</dbReference>
<name>A0A1N6TE28_9GAMM</name>
<keyword evidence="5" id="KW-0547">Nucleotide-binding</keyword>
<keyword evidence="7" id="KW-0067">ATP-binding</keyword>
<dbReference type="eggNOG" id="COG3850">
    <property type="taxonomic scope" value="Bacteria"/>
</dbReference>
<organism evidence="10 11">
    <name type="scientific">Marinobacterium stanieri</name>
    <dbReference type="NCBI Taxonomy" id="49186"/>
    <lineage>
        <taxon>Bacteria</taxon>
        <taxon>Pseudomonadati</taxon>
        <taxon>Pseudomonadota</taxon>
        <taxon>Gammaproteobacteria</taxon>
        <taxon>Oceanospirillales</taxon>
        <taxon>Oceanospirillaceae</taxon>
        <taxon>Marinobacterium</taxon>
    </lineage>
</organism>
<evidence type="ECO:0000256" key="1">
    <source>
        <dbReference type="ARBA" id="ARBA00000085"/>
    </source>
</evidence>
<evidence type="ECO:0000256" key="8">
    <source>
        <dbReference type="ARBA" id="ARBA00023012"/>
    </source>
</evidence>
<dbReference type="AlphaFoldDB" id="A0A1N6TE28"/>
<evidence type="ECO:0000313" key="10">
    <source>
        <dbReference type="EMBL" id="SIQ51649.1"/>
    </source>
</evidence>
<dbReference type="InterPro" id="IPR036890">
    <property type="entry name" value="HATPase_C_sf"/>
</dbReference>
<keyword evidence="11" id="KW-1185">Reference proteome</keyword>
<dbReference type="Proteomes" id="UP000186895">
    <property type="component" value="Unassembled WGS sequence"/>
</dbReference>
<dbReference type="InterPro" id="IPR003594">
    <property type="entry name" value="HATPase_dom"/>
</dbReference>
<proteinExistence type="predicted"/>
<dbReference type="EMBL" id="FTMN01000005">
    <property type="protein sequence ID" value="SIQ51649.1"/>
    <property type="molecule type" value="Genomic_DNA"/>
</dbReference>
<dbReference type="CDD" id="cd16917">
    <property type="entry name" value="HATPase_UhpB-NarQ-NarX-like"/>
    <property type="match status" value="1"/>
</dbReference>
<gene>
    <name evidence="10" type="ORF">SAMN05421647_105290</name>
</gene>
<dbReference type="InterPro" id="IPR050482">
    <property type="entry name" value="Sensor_HK_TwoCompSys"/>
</dbReference>
<dbReference type="STRING" id="49186.SAMN05421647_105290"/>
<dbReference type="GO" id="GO:0005524">
    <property type="term" value="F:ATP binding"/>
    <property type="evidence" value="ECO:0007669"/>
    <property type="project" value="UniProtKB-KW"/>
</dbReference>
<dbReference type="SUPFAM" id="SSF55874">
    <property type="entry name" value="ATPase domain of HSP90 chaperone/DNA topoisomerase II/histidine kinase"/>
    <property type="match status" value="1"/>
</dbReference>
<keyword evidence="3" id="KW-0597">Phosphoprotein</keyword>
<evidence type="ECO:0000256" key="2">
    <source>
        <dbReference type="ARBA" id="ARBA00012438"/>
    </source>
</evidence>
<evidence type="ECO:0000256" key="4">
    <source>
        <dbReference type="ARBA" id="ARBA00022679"/>
    </source>
</evidence>
<dbReference type="Gene3D" id="3.30.565.10">
    <property type="entry name" value="Histidine kinase-like ATPase, C-terminal domain"/>
    <property type="match status" value="1"/>
</dbReference>
<accession>A0A1N6TE28</accession>
<dbReference type="Pfam" id="PF07730">
    <property type="entry name" value="HisKA_3"/>
    <property type="match status" value="1"/>
</dbReference>
<feature type="domain" description="Histidine kinase" evidence="9">
    <location>
        <begin position="289"/>
        <end position="372"/>
    </location>
</feature>
<dbReference type="PROSITE" id="PS50109">
    <property type="entry name" value="HIS_KIN"/>
    <property type="match status" value="1"/>
</dbReference>
<dbReference type="InterPro" id="IPR005467">
    <property type="entry name" value="His_kinase_dom"/>
</dbReference>
<dbReference type="PANTHER" id="PTHR24421:SF10">
    <property type="entry name" value="NITRATE_NITRITE SENSOR PROTEIN NARQ"/>
    <property type="match status" value="1"/>
</dbReference>
<evidence type="ECO:0000259" key="9">
    <source>
        <dbReference type="PROSITE" id="PS50109"/>
    </source>
</evidence>
<reference evidence="10 11" key="1">
    <citation type="submission" date="2017-01" db="EMBL/GenBank/DDBJ databases">
        <authorList>
            <person name="Mah S.A."/>
            <person name="Swanson W.J."/>
            <person name="Moy G.W."/>
            <person name="Vacquier V.D."/>
        </authorList>
    </citation>
    <scope>NUCLEOTIDE SEQUENCE [LARGE SCALE GENOMIC DNA]</scope>
    <source>
        <strain evidence="10 11">DSM 7027</strain>
    </source>
</reference>
<dbReference type="RefSeq" id="WP_076463130.1">
    <property type="nucleotide sequence ID" value="NZ_FTMN01000005.1"/>
</dbReference>
<evidence type="ECO:0000256" key="6">
    <source>
        <dbReference type="ARBA" id="ARBA00022777"/>
    </source>
</evidence>
<dbReference type="EC" id="2.7.13.3" evidence="2"/>
<keyword evidence="4" id="KW-0808">Transferase</keyword>
<keyword evidence="6 10" id="KW-0418">Kinase</keyword>
<protein>
    <recommendedName>
        <fullName evidence="2">histidine kinase</fullName>
        <ecNumber evidence="2">2.7.13.3</ecNumber>
    </recommendedName>
</protein>
<dbReference type="PANTHER" id="PTHR24421">
    <property type="entry name" value="NITRATE/NITRITE SENSOR PROTEIN NARX-RELATED"/>
    <property type="match status" value="1"/>
</dbReference>
<comment type="catalytic activity">
    <reaction evidence="1">
        <text>ATP + protein L-histidine = ADP + protein N-phospho-L-histidine.</text>
        <dbReference type="EC" id="2.7.13.3"/>
    </reaction>
</comment>
<keyword evidence="8" id="KW-0902">Two-component regulatory system</keyword>
<dbReference type="InterPro" id="IPR011712">
    <property type="entry name" value="Sig_transdc_His_kin_sub3_dim/P"/>
</dbReference>
<dbReference type="Gene3D" id="1.20.5.1930">
    <property type="match status" value="1"/>
</dbReference>
<evidence type="ECO:0000256" key="3">
    <source>
        <dbReference type="ARBA" id="ARBA00022553"/>
    </source>
</evidence>
<evidence type="ECO:0000256" key="5">
    <source>
        <dbReference type="ARBA" id="ARBA00022741"/>
    </source>
</evidence>
<dbReference type="SMART" id="SM00387">
    <property type="entry name" value="HATPase_c"/>
    <property type="match status" value="1"/>
</dbReference>
<dbReference type="GO" id="GO:0016020">
    <property type="term" value="C:membrane"/>
    <property type="evidence" value="ECO:0007669"/>
    <property type="project" value="InterPro"/>
</dbReference>